<dbReference type="EMBL" id="KZ155771">
    <property type="protein sequence ID" value="OUS49450.1"/>
    <property type="molecule type" value="Genomic_DNA"/>
</dbReference>
<keyword evidence="3" id="KW-0233">DNA recombination</keyword>
<evidence type="ECO:0000256" key="4">
    <source>
        <dbReference type="ARBA" id="ARBA00023242"/>
    </source>
</evidence>
<dbReference type="GO" id="GO:0007129">
    <property type="term" value="P:homologous chromosome pairing at meiosis"/>
    <property type="evidence" value="ECO:0007669"/>
    <property type="project" value="TreeGrafter"/>
</dbReference>
<dbReference type="InterPro" id="IPR036388">
    <property type="entry name" value="WH-like_DNA-bd_sf"/>
</dbReference>
<reference evidence="8" key="1">
    <citation type="submission" date="2017-04" db="EMBL/GenBank/DDBJ databases">
        <title>Population genomics of picophytoplankton unveils novel chromosome hypervariability.</title>
        <authorList>
            <consortium name="DOE Joint Genome Institute"/>
            <person name="Blanc-Mathieu R."/>
            <person name="Krasovec M."/>
            <person name="Hebrard M."/>
            <person name="Yau S."/>
            <person name="Desgranges E."/>
            <person name="Martin J."/>
            <person name="Schackwitz W."/>
            <person name="Kuo A."/>
            <person name="Salin G."/>
            <person name="Donnadieu C."/>
            <person name="Desdevises Y."/>
            <person name="Sanchez-Ferandin S."/>
            <person name="Moreau H."/>
            <person name="Rivals E."/>
            <person name="Grigoriev I.V."/>
            <person name="Grimsley N."/>
            <person name="Eyre-Walker A."/>
            <person name="Piganeau G."/>
        </authorList>
    </citation>
    <scope>NUCLEOTIDE SEQUENCE [LARGE SCALE GENOMIC DNA]</scope>
    <source>
        <strain evidence="8">RCC 1115</strain>
    </source>
</reference>
<feature type="domain" description="Homologous-pairing protein 2 winged helix" evidence="7">
    <location>
        <begin position="2"/>
        <end position="61"/>
    </location>
</feature>
<feature type="coiled-coil region" evidence="6">
    <location>
        <begin position="105"/>
        <end position="132"/>
    </location>
</feature>
<keyword evidence="6" id="KW-0175">Coiled coil</keyword>
<evidence type="ECO:0000313" key="8">
    <source>
        <dbReference type="EMBL" id="OUS49450.1"/>
    </source>
</evidence>
<gene>
    <name evidence="8" type="ORF">BE221DRAFT_6040</name>
</gene>
<dbReference type="PANTHER" id="PTHR15938">
    <property type="entry name" value="TBP-1 INTERACTING PROTEIN"/>
    <property type="match status" value="1"/>
</dbReference>
<evidence type="ECO:0000259" key="7">
    <source>
        <dbReference type="Pfam" id="PF07106"/>
    </source>
</evidence>
<evidence type="ECO:0000256" key="6">
    <source>
        <dbReference type="SAM" id="Coils"/>
    </source>
</evidence>
<evidence type="ECO:0000256" key="1">
    <source>
        <dbReference type="ARBA" id="ARBA00004123"/>
    </source>
</evidence>
<dbReference type="Pfam" id="PF07106">
    <property type="entry name" value="WHD_TBPIP"/>
    <property type="match status" value="1"/>
</dbReference>
<dbReference type="PANTHER" id="PTHR15938:SF0">
    <property type="entry name" value="HOMOLOGOUS-PAIRING PROTEIN 2 HOMOLOG"/>
    <property type="match status" value="1"/>
</dbReference>
<dbReference type="InterPro" id="IPR010776">
    <property type="entry name" value="Hop2_WH_dom"/>
</dbReference>
<comment type="similarity">
    <text evidence="2">Belongs to the HOP2 family.</text>
</comment>
<evidence type="ECO:0000256" key="3">
    <source>
        <dbReference type="ARBA" id="ARBA00023172"/>
    </source>
</evidence>
<evidence type="ECO:0000256" key="5">
    <source>
        <dbReference type="ARBA" id="ARBA00023254"/>
    </source>
</evidence>
<dbReference type="GO" id="GO:0000794">
    <property type="term" value="C:condensed nuclear chromosome"/>
    <property type="evidence" value="ECO:0007669"/>
    <property type="project" value="TreeGrafter"/>
</dbReference>
<dbReference type="GO" id="GO:0000709">
    <property type="term" value="P:meiotic joint molecule formation"/>
    <property type="evidence" value="ECO:0007669"/>
    <property type="project" value="TreeGrafter"/>
</dbReference>
<protein>
    <submittedName>
        <fullName evidence="8">TBP-1 interacting protein</fullName>
    </submittedName>
</protein>
<dbReference type="Gene3D" id="1.10.10.10">
    <property type="entry name" value="Winged helix-like DNA-binding domain superfamily/Winged helix DNA-binding domain"/>
    <property type="match status" value="1"/>
</dbReference>
<dbReference type="GO" id="GO:0120230">
    <property type="term" value="F:recombinase activator activity"/>
    <property type="evidence" value="ECO:0007669"/>
    <property type="project" value="TreeGrafter"/>
</dbReference>
<organism evidence="8">
    <name type="scientific">Ostreococcus tauri</name>
    <name type="common">Marine green alga</name>
    <dbReference type="NCBI Taxonomy" id="70448"/>
    <lineage>
        <taxon>Eukaryota</taxon>
        <taxon>Viridiplantae</taxon>
        <taxon>Chlorophyta</taxon>
        <taxon>Mamiellophyceae</taxon>
        <taxon>Mamiellales</taxon>
        <taxon>Bathycoccaceae</taxon>
        <taxon>Ostreococcus</taxon>
    </lineage>
</organism>
<dbReference type="Proteomes" id="UP000195557">
    <property type="component" value="Unassembled WGS sequence"/>
</dbReference>
<keyword evidence="4" id="KW-0539">Nucleus</keyword>
<dbReference type="eggNOG" id="KOG4603">
    <property type="taxonomic scope" value="Eukaryota"/>
</dbReference>
<name>A0A1Y5IIQ9_OSTTA</name>
<comment type="subcellular location">
    <subcellularLocation>
        <location evidence="1">Nucleus</location>
    </subcellularLocation>
</comment>
<dbReference type="AlphaFoldDB" id="A0A1Y5IIQ9"/>
<proteinExistence type="inferred from homology"/>
<dbReference type="GO" id="GO:0010774">
    <property type="term" value="P:meiotic strand invasion involved in reciprocal meiotic recombination"/>
    <property type="evidence" value="ECO:0007669"/>
    <property type="project" value="TreeGrafter"/>
</dbReference>
<keyword evidence="5" id="KW-0469">Meiosis</keyword>
<evidence type="ECO:0000256" key="2">
    <source>
        <dbReference type="ARBA" id="ARBA00007922"/>
    </source>
</evidence>
<sequence>MDAVLEYVTGMNRPLNATNVGDAMGARGVKKGLAQKYLDNLAEGGRLAFKESSGKTTQKVYYPIQDGEVMSAEELKTLNERTKTTMAEAGVVHDAVKALRAQLQSLKEASSVEDMEKELKALEAENEASQSKLGPLRERSANGDVITESDRVKIEDAFLKAMEYWLSRRKAFNNVFEAVLEGTGGVKKKLWEELGCENEEDVSIDYAKYRKIYDDLKRQRLIEMRQKRFKR</sequence>
<accession>A0A1Y5IIQ9</accession>
<dbReference type="GO" id="GO:0120231">
    <property type="term" value="C:DNA recombinase auxiliary factor complex"/>
    <property type="evidence" value="ECO:0007669"/>
    <property type="project" value="TreeGrafter"/>
</dbReference>
<dbReference type="GO" id="GO:0003690">
    <property type="term" value="F:double-stranded DNA binding"/>
    <property type="evidence" value="ECO:0007669"/>
    <property type="project" value="TreeGrafter"/>
</dbReference>